<evidence type="ECO:0000313" key="4">
    <source>
        <dbReference type="EMBL" id="KAK4310706.1"/>
    </source>
</evidence>
<feature type="transmembrane region" description="Helical" evidence="2">
    <location>
        <begin position="12"/>
        <end position="31"/>
    </location>
</feature>
<dbReference type="PANTHER" id="PTHR34009:SF2">
    <property type="entry name" value="PROTEIN STAR"/>
    <property type="match status" value="1"/>
</dbReference>
<dbReference type="AlphaFoldDB" id="A0AAE1PMR5"/>
<dbReference type="SUPFAM" id="SSF53335">
    <property type="entry name" value="S-adenosyl-L-methionine-dependent methyltransferases"/>
    <property type="match status" value="1"/>
</dbReference>
<dbReference type="InterPro" id="IPR006342">
    <property type="entry name" value="FkbM_mtfrase"/>
</dbReference>
<dbReference type="InterPro" id="IPR029063">
    <property type="entry name" value="SAM-dependent_MTases_sf"/>
</dbReference>
<keyword evidence="2" id="KW-0472">Membrane</keyword>
<feature type="region of interest" description="Disordered" evidence="1">
    <location>
        <begin position="287"/>
        <end position="307"/>
    </location>
</feature>
<dbReference type="Pfam" id="PF05050">
    <property type="entry name" value="Methyltransf_21"/>
    <property type="match status" value="1"/>
</dbReference>
<accession>A0AAE1PMR5</accession>
<feature type="compositionally biased region" description="Low complexity" evidence="1">
    <location>
        <begin position="287"/>
        <end position="305"/>
    </location>
</feature>
<sequence>MLRFNRTKLLAIHLLLTTMWVLVWVLVVLVWPGQGSHEGRDEEILTVTNRMMGPLSYDDPTLLGVVVKSFLHPPSTKTPTLMADQYNHQALKYMNYKAEFSYMFCQKVIKELFNDVRGGFFVEAGALDGEFLSNTLHLELKADWTGLLVEADGDMFNQLLKKRRRVWASHSCLAIHPHPHKDVLRKFLHYKDLNNEFAKQSARAHGSLVGISGMEGSTLNNAAPGHQLYEGVQCLPLATLLLALNVTRVDLVSLDVEGAEDAVLRHFPWGRITVDVWIVEHMLPKPTTSPATQTNTTPPSTSNVTSHEHSMDAEFVSMFDSHGYDLYTFSKKLFIPNYVFILRNSKYHRAMNKL</sequence>
<name>A0AAE1PMR5_9EUCA</name>
<keyword evidence="2" id="KW-1133">Transmembrane helix</keyword>
<evidence type="ECO:0000259" key="3">
    <source>
        <dbReference type="Pfam" id="PF05050"/>
    </source>
</evidence>
<evidence type="ECO:0000256" key="2">
    <source>
        <dbReference type="SAM" id="Phobius"/>
    </source>
</evidence>
<dbReference type="InterPro" id="IPR053202">
    <property type="entry name" value="EGF_Rcpt_Signaling_Reg"/>
</dbReference>
<protein>
    <recommendedName>
        <fullName evidence="3">Methyltransferase FkbM domain-containing protein</fullName>
    </recommendedName>
</protein>
<keyword evidence="2" id="KW-0812">Transmembrane</keyword>
<dbReference type="Gene3D" id="3.40.50.150">
    <property type="entry name" value="Vaccinia Virus protein VP39"/>
    <property type="match status" value="1"/>
</dbReference>
<dbReference type="GO" id="GO:0031902">
    <property type="term" value="C:late endosome membrane"/>
    <property type="evidence" value="ECO:0007669"/>
    <property type="project" value="TreeGrafter"/>
</dbReference>
<dbReference type="PANTHER" id="PTHR34009">
    <property type="entry name" value="PROTEIN STAR"/>
    <property type="match status" value="1"/>
</dbReference>
<feature type="domain" description="Methyltransferase FkbM" evidence="3">
    <location>
        <begin position="124"/>
        <end position="286"/>
    </location>
</feature>
<dbReference type="GO" id="GO:0005794">
    <property type="term" value="C:Golgi apparatus"/>
    <property type="evidence" value="ECO:0007669"/>
    <property type="project" value="TreeGrafter"/>
</dbReference>
<organism evidence="4 5">
    <name type="scientific">Petrolisthes manimaculis</name>
    <dbReference type="NCBI Taxonomy" id="1843537"/>
    <lineage>
        <taxon>Eukaryota</taxon>
        <taxon>Metazoa</taxon>
        <taxon>Ecdysozoa</taxon>
        <taxon>Arthropoda</taxon>
        <taxon>Crustacea</taxon>
        <taxon>Multicrustacea</taxon>
        <taxon>Malacostraca</taxon>
        <taxon>Eumalacostraca</taxon>
        <taxon>Eucarida</taxon>
        <taxon>Decapoda</taxon>
        <taxon>Pleocyemata</taxon>
        <taxon>Anomura</taxon>
        <taxon>Galatheoidea</taxon>
        <taxon>Porcellanidae</taxon>
        <taxon>Petrolisthes</taxon>
    </lineage>
</organism>
<dbReference type="Proteomes" id="UP001292094">
    <property type="component" value="Unassembled WGS sequence"/>
</dbReference>
<dbReference type="GO" id="GO:0005789">
    <property type="term" value="C:endoplasmic reticulum membrane"/>
    <property type="evidence" value="ECO:0007669"/>
    <property type="project" value="TreeGrafter"/>
</dbReference>
<gene>
    <name evidence="4" type="ORF">Pmani_017735</name>
</gene>
<reference evidence="4" key="1">
    <citation type="submission" date="2023-11" db="EMBL/GenBank/DDBJ databases">
        <title>Genome assemblies of two species of porcelain crab, Petrolisthes cinctipes and Petrolisthes manimaculis (Anomura: Porcellanidae).</title>
        <authorList>
            <person name="Angst P."/>
        </authorList>
    </citation>
    <scope>NUCLEOTIDE SEQUENCE</scope>
    <source>
        <strain evidence="4">PB745_02</strain>
        <tissue evidence="4">Gill</tissue>
    </source>
</reference>
<proteinExistence type="predicted"/>
<keyword evidence="5" id="KW-1185">Reference proteome</keyword>
<dbReference type="GO" id="GO:0016197">
    <property type="term" value="P:endosomal transport"/>
    <property type="evidence" value="ECO:0007669"/>
    <property type="project" value="TreeGrafter"/>
</dbReference>
<comment type="caution">
    <text evidence="4">The sequence shown here is derived from an EMBL/GenBank/DDBJ whole genome shotgun (WGS) entry which is preliminary data.</text>
</comment>
<dbReference type="GO" id="GO:0006888">
    <property type="term" value="P:endoplasmic reticulum to Golgi vesicle-mediated transport"/>
    <property type="evidence" value="ECO:0007669"/>
    <property type="project" value="TreeGrafter"/>
</dbReference>
<evidence type="ECO:0000313" key="5">
    <source>
        <dbReference type="Proteomes" id="UP001292094"/>
    </source>
</evidence>
<dbReference type="EMBL" id="JAWZYT010001603">
    <property type="protein sequence ID" value="KAK4310706.1"/>
    <property type="molecule type" value="Genomic_DNA"/>
</dbReference>
<dbReference type="GO" id="GO:0005886">
    <property type="term" value="C:plasma membrane"/>
    <property type="evidence" value="ECO:0007669"/>
    <property type="project" value="TreeGrafter"/>
</dbReference>
<evidence type="ECO:0000256" key="1">
    <source>
        <dbReference type="SAM" id="MobiDB-lite"/>
    </source>
</evidence>